<organism evidence="1 2">
    <name type="scientific">Elysia crispata</name>
    <name type="common">lettuce slug</name>
    <dbReference type="NCBI Taxonomy" id="231223"/>
    <lineage>
        <taxon>Eukaryota</taxon>
        <taxon>Metazoa</taxon>
        <taxon>Spiralia</taxon>
        <taxon>Lophotrochozoa</taxon>
        <taxon>Mollusca</taxon>
        <taxon>Gastropoda</taxon>
        <taxon>Heterobranchia</taxon>
        <taxon>Euthyneura</taxon>
        <taxon>Panpulmonata</taxon>
        <taxon>Sacoglossa</taxon>
        <taxon>Placobranchoidea</taxon>
        <taxon>Plakobranchidae</taxon>
        <taxon>Elysia</taxon>
    </lineage>
</organism>
<dbReference type="AlphaFoldDB" id="A0AAE1APM5"/>
<reference evidence="1" key="1">
    <citation type="journal article" date="2023" name="G3 (Bethesda)">
        <title>A reference genome for the long-term kleptoplast-retaining sea slug Elysia crispata morphotype clarki.</title>
        <authorList>
            <person name="Eastman K.E."/>
            <person name="Pendleton A.L."/>
            <person name="Shaikh M.A."/>
            <person name="Suttiyut T."/>
            <person name="Ogas R."/>
            <person name="Tomko P."/>
            <person name="Gavelis G."/>
            <person name="Widhalm J.R."/>
            <person name="Wisecaver J.H."/>
        </authorList>
    </citation>
    <scope>NUCLEOTIDE SEQUENCE</scope>
    <source>
        <strain evidence="1">ECLA1</strain>
    </source>
</reference>
<name>A0AAE1APM5_9GAST</name>
<dbReference type="EMBL" id="JAWDGP010001437">
    <property type="protein sequence ID" value="KAK3791720.1"/>
    <property type="molecule type" value="Genomic_DNA"/>
</dbReference>
<gene>
    <name evidence="1" type="ORF">RRG08_061634</name>
</gene>
<keyword evidence="2" id="KW-1185">Reference proteome</keyword>
<evidence type="ECO:0000313" key="2">
    <source>
        <dbReference type="Proteomes" id="UP001283361"/>
    </source>
</evidence>
<dbReference type="Proteomes" id="UP001283361">
    <property type="component" value="Unassembled WGS sequence"/>
</dbReference>
<protein>
    <submittedName>
        <fullName evidence="1">Uncharacterized protein</fullName>
    </submittedName>
</protein>
<evidence type="ECO:0000313" key="1">
    <source>
        <dbReference type="EMBL" id="KAK3791720.1"/>
    </source>
</evidence>
<proteinExistence type="predicted"/>
<accession>A0AAE1APM5</accession>
<comment type="caution">
    <text evidence="1">The sequence shown here is derived from an EMBL/GenBank/DDBJ whole genome shotgun (WGS) entry which is preliminary data.</text>
</comment>
<sequence>MDVLPVPASEIYGHTSTNGRLDQFGTASVPYRSQFRSFTTVPPVRSLKIQGQMFTMPPPVETLQLLGHNYALPD</sequence>